<feature type="transmembrane region" description="Helical" evidence="2">
    <location>
        <begin position="633"/>
        <end position="652"/>
    </location>
</feature>
<evidence type="ECO:0000313" key="3">
    <source>
        <dbReference type="EMBL" id="KAA1425829.1"/>
    </source>
</evidence>
<gene>
    <name evidence="3" type="ORF">F0U47_15885</name>
</gene>
<feature type="transmembrane region" description="Helical" evidence="2">
    <location>
        <begin position="506"/>
        <end position="525"/>
    </location>
</feature>
<feature type="transmembrane region" description="Helical" evidence="2">
    <location>
        <begin position="432"/>
        <end position="451"/>
    </location>
</feature>
<evidence type="ECO:0000313" key="4">
    <source>
        <dbReference type="Proteomes" id="UP000324351"/>
    </source>
</evidence>
<dbReference type="AlphaFoldDB" id="A0A5B1M139"/>
<feature type="transmembrane region" description="Helical" evidence="2">
    <location>
        <begin position="120"/>
        <end position="137"/>
    </location>
</feature>
<keyword evidence="2" id="KW-0812">Transmembrane</keyword>
<feature type="transmembrane region" description="Helical" evidence="2">
    <location>
        <begin position="278"/>
        <end position="300"/>
    </location>
</feature>
<comment type="caution">
    <text evidence="3">The sequence shown here is derived from an EMBL/GenBank/DDBJ whole genome shotgun (WGS) entry which is preliminary data.</text>
</comment>
<keyword evidence="2" id="KW-1133">Transmembrane helix</keyword>
<accession>A0A5B1M139</accession>
<feature type="transmembrane region" description="Helical" evidence="2">
    <location>
        <begin position="581"/>
        <end position="601"/>
    </location>
</feature>
<reference evidence="3 4" key="1">
    <citation type="submission" date="2019-09" db="EMBL/GenBank/DDBJ databases">
        <title>Nocardioides panacisoli sp. nov., isolated from the soil of a ginseng field.</title>
        <authorList>
            <person name="Cho C."/>
        </authorList>
    </citation>
    <scope>NUCLEOTIDE SEQUENCE [LARGE SCALE GENOMIC DNA]</scope>
    <source>
        <strain evidence="3 4">BN140041</strain>
    </source>
</reference>
<feature type="transmembrane region" description="Helical" evidence="2">
    <location>
        <begin position="483"/>
        <end position="500"/>
    </location>
</feature>
<name>A0A5B1M139_9ACTN</name>
<feature type="region of interest" description="Disordered" evidence="1">
    <location>
        <begin position="1"/>
        <end position="35"/>
    </location>
</feature>
<feature type="transmembrane region" description="Helical" evidence="2">
    <location>
        <begin position="608"/>
        <end position="627"/>
    </location>
</feature>
<protein>
    <submittedName>
        <fullName evidence="3">Uncharacterized protein</fullName>
    </submittedName>
</protein>
<proteinExistence type="predicted"/>
<organism evidence="3 4">
    <name type="scientific">Nocardioides antri</name>
    <dbReference type="NCBI Taxonomy" id="2607659"/>
    <lineage>
        <taxon>Bacteria</taxon>
        <taxon>Bacillati</taxon>
        <taxon>Actinomycetota</taxon>
        <taxon>Actinomycetes</taxon>
        <taxon>Propionibacteriales</taxon>
        <taxon>Nocardioidaceae</taxon>
        <taxon>Nocardioides</taxon>
    </lineage>
</organism>
<dbReference type="RefSeq" id="WP_149751456.1">
    <property type="nucleotide sequence ID" value="NZ_VUJW01000010.1"/>
</dbReference>
<dbReference type="Proteomes" id="UP000324351">
    <property type="component" value="Unassembled WGS sequence"/>
</dbReference>
<evidence type="ECO:0000256" key="1">
    <source>
        <dbReference type="SAM" id="MobiDB-lite"/>
    </source>
</evidence>
<evidence type="ECO:0000256" key="2">
    <source>
        <dbReference type="SAM" id="Phobius"/>
    </source>
</evidence>
<reference evidence="3 4" key="2">
    <citation type="submission" date="2019-09" db="EMBL/GenBank/DDBJ databases">
        <authorList>
            <person name="Jin C."/>
        </authorList>
    </citation>
    <scope>NUCLEOTIDE SEQUENCE [LARGE SCALE GENOMIC DNA]</scope>
    <source>
        <strain evidence="3 4">BN140041</strain>
    </source>
</reference>
<keyword evidence="4" id="KW-1185">Reference proteome</keyword>
<feature type="transmembrane region" description="Helical" evidence="2">
    <location>
        <begin position="143"/>
        <end position="164"/>
    </location>
</feature>
<sequence>MTSTDNAGPDADDHASDRIQALRARRRSEALRRRARATRDAAAADAAACMASARDEAAAVRRSSHARVSRRLAAADEDARVIVAAAQAEASRIVALARERAAESSAAVARRPAEAASARVAWTLVAGIVVSTALIVAGQGGPLAVVAVVAVSAVGPGLGIVLALGRAAGPDRGVTTILLSVCWAGVVALLAAWTTYQLPLVQYGALVAPALTGAAVAIRRSRTSPYRFVSPTTPRPRSGVRTSVRAGCLLLLASAAAYVVCLIGSRREPVGEYGLLPALGPWFAAAVTLAVAAVVVAVLIRPVSVRLGTAGLIAVAFLFTPPRVLFDHNLLAGWAYKHLGVVDLIVQQQPLQDPRDLYQQWPGFFAVAAQVQAVSGADLLTYANFAQPLFVGMAAVGLGVAVHRLFGDLVTPMVATLLFLCTMWAGQFYFSPQTFCFALVLLCLAHVVTLLRSLPQDRLRTGWFGRSCSWALRDLSPPQPLEPAARGVLAATVVATYLLVVVSHQITPYVLVLQLAPAALAGWLFGRWRWGYAVLAMLPFVWLYLHNEVLGTNTALTGFSFANAQSLVTGPSSDAQELAATAARVVAALVLGGGTLAALSYLRRFGTVLVPVMFAVMPAFVLLAGNYGGEAPYRVWLFASPWFCALIAKRVADLAEHRAAAVAMVGALTVGTFLASAQASSFGMYPFLSISDDEVAASRWLSERTPPGSTIVHLTRTFPGRISAGYSRRNPLHTINDPAIIDYPQFERGRLLNLSTADLRDEVVAEFGDRVFLVLSRSMEDETRYYGALPGDAILDLAAALESSSEWTVAYANDEVWVFAPR</sequence>
<keyword evidence="2" id="KW-0472">Membrane</keyword>
<feature type="transmembrane region" description="Helical" evidence="2">
    <location>
        <begin position="200"/>
        <end position="218"/>
    </location>
</feature>
<dbReference type="EMBL" id="VUJW01000010">
    <property type="protein sequence ID" value="KAA1425829.1"/>
    <property type="molecule type" value="Genomic_DNA"/>
</dbReference>
<feature type="transmembrane region" description="Helical" evidence="2">
    <location>
        <begin position="385"/>
        <end position="402"/>
    </location>
</feature>
<feature type="transmembrane region" description="Helical" evidence="2">
    <location>
        <begin position="307"/>
        <end position="326"/>
    </location>
</feature>
<feature type="transmembrane region" description="Helical" evidence="2">
    <location>
        <begin position="244"/>
        <end position="266"/>
    </location>
</feature>
<feature type="transmembrane region" description="Helical" evidence="2">
    <location>
        <begin position="659"/>
        <end position="677"/>
    </location>
</feature>
<feature type="transmembrane region" description="Helical" evidence="2">
    <location>
        <begin position="176"/>
        <end position="194"/>
    </location>
</feature>